<protein>
    <submittedName>
        <fullName evidence="1">Uncharacterized protein</fullName>
    </submittedName>
</protein>
<dbReference type="EMBL" id="JAUGQQ010000001">
    <property type="protein sequence ID" value="MDN3722747.1"/>
    <property type="molecule type" value="Genomic_DNA"/>
</dbReference>
<dbReference type="Proteomes" id="UP001244787">
    <property type="component" value="Unassembled WGS sequence"/>
</dbReference>
<organism evidence="1 2">
    <name type="scientific">Aequorivita aurantiaca</name>
    <dbReference type="NCBI Taxonomy" id="3053356"/>
    <lineage>
        <taxon>Bacteria</taxon>
        <taxon>Pseudomonadati</taxon>
        <taxon>Bacteroidota</taxon>
        <taxon>Flavobacteriia</taxon>
        <taxon>Flavobacteriales</taxon>
        <taxon>Flavobacteriaceae</taxon>
        <taxon>Aequorivita</taxon>
    </lineage>
</organism>
<gene>
    <name evidence="1" type="ORF">QRD02_00005</name>
</gene>
<evidence type="ECO:0000313" key="1">
    <source>
        <dbReference type="EMBL" id="MDN3722747.1"/>
    </source>
</evidence>
<comment type="caution">
    <text evidence="1">The sequence shown here is derived from an EMBL/GenBank/DDBJ whole genome shotgun (WGS) entry which is preliminary data.</text>
</comment>
<evidence type="ECO:0000313" key="2">
    <source>
        <dbReference type="Proteomes" id="UP001244787"/>
    </source>
</evidence>
<reference evidence="1 2" key="1">
    <citation type="submission" date="2023-06" db="EMBL/GenBank/DDBJ databases">
        <authorList>
            <person name="Ye Y.-Q."/>
            <person name="Du Z.-J."/>
        </authorList>
    </citation>
    <scope>NUCLEOTIDE SEQUENCE [LARGE SCALE GENOMIC DNA]</scope>
    <source>
        <strain evidence="1 2">SDUM287046</strain>
    </source>
</reference>
<sequence length="142" mass="15895">MSNTNQNLLNQVLAELAITEIMEALTTVESALPTATLTDEQRRELNSINVDNKVFAEEVLDEMNTNPMAAVNGTYNKEFLANDLSLFEQTESILSRLTLARGWRTSGVWRGTRAMALPRQPMACMMFWLAAACRAHRRAMTG</sequence>
<proteinExistence type="predicted"/>
<accession>A0ABT8DCE3</accession>
<dbReference type="RefSeq" id="WP_290252836.1">
    <property type="nucleotide sequence ID" value="NZ_JAUGQQ010000001.1"/>
</dbReference>
<keyword evidence="2" id="KW-1185">Reference proteome</keyword>
<name>A0ABT8DCE3_9FLAO</name>